<keyword evidence="3" id="KW-1185">Reference proteome</keyword>
<dbReference type="Proteomes" id="UP000183832">
    <property type="component" value="Unassembled WGS sequence"/>
</dbReference>
<reference evidence="2 3" key="1">
    <citation type="submission" date="2015-04" db="EMBL/GenBank/DDBJ databases">
        <authorList>
            <person name="Syromyatnikov M.Y."/>
            <person name="Popov V.N."/>
        </authorList>
    </citation>
    <scope>NUCLEOTIDE SEQUENCE [LARGE SCALE GENOMIC DNA]</scope>
</reference>
<evidence type="ECO:0000313" key="3">
    <source>
        <dbReference type="Proteomes" id="UP000183832"/>
    </source>
</evidence>
<name>A0A1J1IIL1_9DIPT</name>
<proteinExistence type="predicted"/>
<accession>A0A1J1IIL1</accession>
<feature type="region of interest" description="Disordered" evidence="1">
    <location>
        <begin position="36"/>
        <end position="59"/>
    </location>
</feature>
<gene>
    <name evidence="2" type="ORF">CLUMA_CG012716</name>
</gene>
<dbReference type="EMBL" id="CVRI01000050">
    <property type="protein sequence ID" value="CRK99380.1"/>
    <property type="molecule type" value="Genomic_DNA"/>
</dbReference>
<dbReference type="AlphaFoldDB" id="A0A1J1IIL1"/>
<evidence type="ECO:0000256" key="1">
    <source>
        <dbReference type="SAM" id="MobiDB-lite"/>
    </source>
</evidence>
<sequence length="59" mass="7118">MLKQKQERSNTTELSNIFMIRIYILIFRKDILMGKRRHKKKELKVSKDQKRGLSNANEI</sequence>
<protein>
    <submittedName>
        <fullName evidence="2">CLUMA_CG012716, isoform A</fullName>
    </submittedName>
</protein>
<organism evidence="2 3">
    <name type="scientific">Clunio marinus</name>
    <dbReference type="NCBI Taxonomy" id="568069"/>
    <lineage>
        <taxon>Eukaryota</taxon>
        <taxon>Metazoa</taxon>
        <taxon>Ecdysozoa</taxon>
        <taxon>Arthropoda</taxon>
        <taxon>Hexapoda</taxon>
        <taxon>Insecta</taxon>
        <taxon>Pterygota</taxon>
        <taxon>Neoptera</taxon>
        <taxon>Endopterygota</taxon>
        <taxon>Diptera</taxon>
        <taxon>Nematocera</taxon>
        <taxon>Chironomoidea</taxon>
        <taxon>Chironomidae</taxon>
        <taxon>Clunio</taxon>
    </lineage>
</organism>
<evidence type="ECO:0000313" key="2">
    <source>
        <dbReference type="EMBL" id="CRK99380.1"/>
    </source>
</evidence>